<dbReference type="EMBL" id="KM236248">
    <property type="protein sequence ID" value="AIW03729.1"/>
    <property type="molecule type" value="Genomic_DNA"/>
</dbReference>
<organism evidence="1 2">
    <name type="scientific">Bacillus phage Pookie</name>
    <dbReference type="NCBI Taxonomy" id="1540093"/>
    <lineage>
        <taxon>Viruses</taxon>
        <taxon>Duplodnaviria</taxon>
        <taxon>Heunggongvirae</taxon>
        <taxon>Uroviricota</taxon>
        <taxon>Caudoviricetes</taxon>
        <taxon>Pagevirus</taxon>
        <taxon>Pagevirus pookie</taxon>
    </lineage>
</organism>
<accession>A0A0A0RQ13</accession>
<gene>
    <name evidence="1" type="ORF">CPT_Pookie44</name>
</gene>
<evidence type="ECO:0000313" key="2">
    <source>
        <dbReference type="Proteomes" id="UP000030209"/>
    </source>
</evidence>
<sequence>MKQFNRLKNVVENEKDIVEVQMSIETARGIVEEFQQLLDDMEHIYNIAAEDGIHKKLDLCYILARKYVKEEK</sequence>
<dbReference type="RefSeq" id="YP_009152843.1">
    <property type="nucleotide sequence ID" value="NC_027394.1"/>
</dbReference>
<keyword evidence="2" id="KW-1185">Reference proteome</keyword>
<evidence type="ECO:0000313" key="1">
    <source>
        <dbReference type="EMBL" id="AIW03729.1"/>
    </source>
</evidence>
<reference evidence="1 2" key="1">
    <citation type="journal article" date="2015" name="Genome Announc.">
        <title>Complete Genome of Bacillus megaterium Podophage Pookie.</title>
        <authorList>
            <person name="Ladzekpo T.N."/>
            <person name="DeCrescenzo A.J."/>
            <person name="Hernandez A.C."/>
            <person name="Kuty Everett G.F."/>
        </authorList>
    </citation>
    <scope>NUCLEOTIDE SEQUENCE [LARGE SCALE GENOMIC DNA]</scope>
</reference>
<proteinExistence type="predicted"/>
<dbReference type="KEGG" id="vg:24608800"/>
<dbReference type="GeneID" id="24608800"/>
<protein>
    <submittedName>
        <fullName evidence="1">Uncharacterized protein</fullName>
    </submittedName>
</protein>
<name>A0A0A0RQ13_9CAUD</name>
<dbReference type="Proteomes" id="UP000030209">
    <property type="component" value="Segment"/>
</dbReference>